<dbReference type="InterPro" id="IPR021530">
    <property type="entry name" value="AllH-like"/>
</dbReference>
<dbReference type="EMBL" id="BORP01000006">
    <property type="protein sequence ID" value="GIO28348.1"/>
    <property type="molecule type" value="Genomic_DNA"/>
</dbReference>
<proteinExistence type="predicted"/>
<dbReference type="RefSeq" id="WP_212921793.1">
    <property type="nucleotide sequence ID" value="NZ_BORP01000006.1"/>
</dbReference>
<reference evidence="2" key="1">
    <citation type="submission" date="2021-03" db="EMBL/GenBank/DDBJ databases">
        <title>Antimicrobial resistance genes in bacteria isolated from Japanese honey, and their potential for conferring macrolide and lincosamide resistance in the American foulbrood pathogen Paenibacillus larvae.</title>
        <authorList>
            <person name="Okamoto M."/>
            <person name="Kumagai M."/>
            <person name="Kanamori H."/>
            <person name="Takamatsu D."/>
        </authorList>
    </citation>
    <scope>NUCLEOTIDE SEQUENCE</scope>
    <source>
        <strain evidence="2">J43TS3</strain>
    </source>
</reference>
<evidence type="ECO:0000313" key="3">
    <source>
        <dbReference type="Proteomes" id="UP000676917"/>
    </source>
</evidence>
<keyword evidence="1" id="KW-0472">Membrane</keyword>
<evidence type="ECO:0008006" key="4">
    <source>
        <dbReference type="Google" id="ProtNLM"/>
    </source>
</evidence>
<feature type="transmembrane region" description="Helical" evidence="1">
    <location>
        <begin position="274"/>
        <end position="296"/>
    </location>
</feature>
<evidence type="ECO:0000256" key="1">
    <source>
        <dbReference type="SAM" id="Phobius"/>
    </source>
</evidence>
<evidence type="ECO:0000313" key="2">
    <source>
        <dbReference type="EMBL" id="GIO28348.1"/>
    </source>
</evidence>
<sequence length="305" mass="33922">MNKTFYIEEYAKNIPLFLSENKTGHVHSVFSNGLNIRFGERLLYIGTTKNGRLPFGAHISKMVCGQVLQDIDSQYPVVWNQKDRTISFNNGTITLSFENAIVYENSIRISGEIDTMSKSIETLLISLLKYDAMTGLDVPIESFVLDYLQGKTASEALDNPLYIQLTKLSDSLFIEDKEACITALRYFLGRGKGLTPSGDDHIVGLLAVQGACHSFTSTLNEAVLSLMEHESITTDVAKEYLYYAANGQFSSTVISVIEHLIENIDELPTKLEDLLAVGHSSGVDTIFGILFGLLAWRRKSICQKK</sequence>
<dbReference type="AlphaFoldDB" id="A0A920C864"/>
<comment type="caution">
    <text evidence="2">The sequence shown here is derived from an EMBL/GenBank/DDBJ whole genome shotgun (WGS) entry which is preliminary data.</text>
</comment>
<keyword evidence="1" id="KW-1133">Transmembrane helix</keyword>
<name>A0A920C864_9BACI</name>
<dbReference type="Proteomes" id="UP000676917">
    <property type="component" value="Unassembled WGS sequence"/>
</dbReference>
<keyword evidence="3" id="KW-1185">Reference proteome</keyword>
<accession>A0A920C864</accession>
<keyword evidence="1" id="KW-0812">Transmembrane</keyword>
<dbReference type="Pfam" id="PF11392">
    <property type="entry name" value="AllH"/>
    <property type="match status" value="1"/>
</dbReference>
<organism evidence="2 3">
    <name type="scientific">Ornithinibacillus bavariensis</name>
    <dbReference type="NCBI Taxonomy" id="545502"/>
    <lineage>
        <taxon>Bacteria</taxon>
        <taxon>Bacillati</taxon>
        <taxon>Bacillota</taxon>
        <taxon>Bacilli</taxon>
        <taxon>Bacillales</taxon>
        <taxon>Bacillaceae</taxon>
        <taxon>Ornithinibacillus</taxon>
    </lineage>
</organism>
<gene>
    <name evidence="2" type="ORF">J43TS3_29590</name>
</gene>
<protein>
    <recommendedName>
        <fullName evidence="4">DUF2877 domain-containing protein</fullName>
    </recommendedName>
</protein>